<accession>A0A292Q5F0</accession>
<reference evidence="3" key="1">
    <citation type="submission" date="2015-10" db="EMBL/GenBank/DDBJ databases">
        <authorList>
            <person name="Regsiter A."/>
            <person name="william w."/>
        </authorList>
    </citation>
    <scope>NUCLEOTIDE SEQUENCE</scope>
    <source>
        <strain evidence="3">Montdore</strain>
    </source>
</reference>
<evidence type="ECO:0008006" key="5">
    <source>
        <dbReference type="Google" id="ProtNLM"/>
    </source>
</evidence>
<feature type="transmembrane region" description="Helical" evidence="1">
    <location>
        <begin position="387"/>
        <end position="409"/>
    </location>
</feature>
<keyword evidence="1" id="KW-0812">Transmembrane</keyword>
<gene>
    <name evidence="3" type="ORF">GSTUAT00001918001</name>
</gene>
<organism evidence="3 4">
    <name type="scientific">Tuber aestivum</name>
    <name type="common">summer truffle</name>
    <dbReference type="NCBI Taxonomy" id="59557"/>
    <lineage>
        <taxon>Eukaryota</taxon>
        <taxon>Fungi</taxon>
        <taxon>Dikarya</taxon>
        <taxon>Ascomycota</taxon>
        <taxon>Pezizomycotina</taxon>
        <taxon>Pezizomycetes</taxon>
        <taxon>Pezizales</taxon>
        <taxon>Tuberaceae</taxon>
        <taxon>Tuber</taxon>
    </lineage>
</organism>
<evidence type="ECO:0000313" key="4">
    <source>
        <dbReference type="Proteomes" id="UP001412239"/>
    </source>
</evidence>
<proteinExistence type="predicted"/>
<dbReference type="AlphaFoldDB" id="A0A292Q5F0"/>
<feature type="transmembrane region" description="Helical" evidence="1">
    <location>
        <begin position="268"/>
        <end position="286"/>
    </location>
</feature>
<feature type="chain" id="PRO_5013262581" description="Autophagy-related protein" evidence="2">
    <location>
        <begin position="31"/>
        <end position="498"/>
    </location>
</feature>
<feature type="non-terminal residue" evidence="3">
    <location>
        <position position="1"/>
    </location>
</feature>
<feature type="transmembrane region" description="Helical" evidence="1">
    <location>
        <begin position="421"/>
        <end position="442"/>
    </location>
</feature>
<feature type="signal peptide" evidence="2">
    <location>
        <begin position="1"/>
        <end position="30"/>
    </location>
</feature>
<sequence>MRTKLVPSGNAILLMLLMLFLLLLIPIVAAEESIYHCGDRIKELATNGSLPEEDIYWGAVDGLPSKAEYPVLLLTFAACEKHCGSGSTLHPWETTADTVTTWVLPLVGLVLQAPFESNNFRGTMLLVFRWLGSPIVSMMYIFWNIRVTRKCAIMADMSVGMGDHPRPPSGFSGLRDSLYLLSVVNQYQLNIWPGLREQDMEYILRVGLFDTGPEFQEMRGRVATNIRRERRRGTVQALVSLGWFLVALGISINKAFGDLGEDSSASNLALGLLVCWLPVLVAAAIVDRNPMDAGDVSAKLNECLRSIVMAIPRELYIPQGVTGNEILGGFAGQGRVHWHCGAASSILCTLEGLPDMGRGWLDIYENDHELTIAPSQRWQMIASSQGWQMTASFTLVCSCIIGAFILSYFTPTVGLGCRSAGYMIFGLNSFVCLFIEIGAWVFLPMGRRREAARWFLRLCEFTNFCWLMYIITAQTRGTYNNCRCKSSVWGGGGYVDFE</sequence>
<keyword evidence="2" id="KW-0732">Signal</keyword>
<dbReference type="EMBL" id="LN890964">
    <property type="protein sequence ID" value="CUS13983.1"/>
    <property type="molecule type" value="Genomic_DNA"/>
</dbReference>
<dbReference type="Proteomes" id="UP001412239">
    <property type="component" value="Unassembled WGS sequence"/>
</dbReference>
<evidence type="ECO:0000313" key="3">
    <source>
        <dbReference type="EMBL" id="CUS13983.1"/>
    </source>
</evidence>
<feature type="transmembrane region" description="Helical" evidence="1">
    <location>
        <begin position="237"/>
        <end position="256"/>
    </location>
</feature>
<evidence type="ECO:0000256" key="1">
    <source>
        <dbReference type="SAM" id="Phobius"/>
    </source>
</evidence>
<keyword evidence="4" id="KW-1185">Reference proteome</keyword>
<name>A0A292Q5F0_9PEZI</name>
<feature type="transmembrane region" description="Helical" evidence="1">
    <location>
        <begin position="124"/>
        <end position="143"/>
    </location>
</feature>
<protein>
    <recommendedName>
        <fullName evidence="5">Autophagy-related protein</fullName>
    </recommendedName>
</protein>
<evidence type="ECO:0000256" key="2">
    <source>
        <dbReference type="SAM" id="SignalP"/>
    </source>
</evidence>
<keyword evidence="1" id="KW-0472">Membrane</keyword>
<keyword evidence="1" id="KW-1133">Transmembrane helix</keyword>